<evidence type="ECO:0000313" key="3">
    <source>
        <dbReference type="Proteomes" id="UP000604825"/>
    </source>
</evidence>
<gene>
    <name evidence="2" type="ORF">NCGR_LOCUS8712</name>
</gene>
<accession>A0A811MZE3</accession>
<reference evidence="2" key="1">
    <citation type="submission" date="2020-10" db="EMBL/GenBank/DDBJ databases">
        <authorList>
            <person name="Han B."/>
            <person name="Lu T."/>
            <person name="Zhao Q."/>
            <person name="Huang X."/>
            <person name="Zhao Y."/>
        </authorList>
    </citation>
    <scope>NUCLEOTIDE SEQUENCE</scope>
</reference>
<keyword evidence="3" id="KW-1185">Reference proteome</keyword>
<dbReference type="AlphaFoldDB" id="A0A811MZE3"/>
<protein>
    <submittedName>
        <fullName evidence="2">Uncharacterized protein</fullName>
    </submittedName>
</protein>
<evidence type="ECO:0000256" key="1">
    <source>
        <dbReference type="SAM" id="MobiDB-lite"/>
    </source>
</evidence>
<dbReference type="EMBL" id="CAJGYO010000002">
    <property type="protein sequence ID" value="CAD6212997.1"/>
    <property type="molecule type" value="Genomic_DNA"/>
</dbReference>
<organism evidence="2 3">
    <name type="scientific">Miscanthus lutarioriparius</name>
    <dbReference type="NCBI Taxonomy" id="422564"/>
    <lineage>
        <taxon>Eukaryota</taxon>
        <taxon>Viridiplantae</taxon>
        <taxon>Streptophyta</taxon>
        <taxon>Embryophyta</taxon>
        <taxon>Tracheophyta</taxon>
        <taxon>Spermatophyta</taxon>
        <taxon>Magnoliopsida</taxon>
        <taxon>Liliopsida</taxon>
        <taxon>Poales</taxon>
        <taxon>Poaceae</taxon>
        <taxon>PACMAD clade</taxon>
        <taxon>Panicoideae</taxon>
        <taxon>Andropogonodae</taxon>
        <taxon>Andropogoneae</taxon>
        <taxon>Saccharinae</taxon>
        <taxon>Miscanthus</taxon>
    </lineage>
</organism>
<feature type="compositionally biased region" description="Low complexity" evidence="1">
    <location>
        <begin position="53"/>
        <end position="65"/>
    </location>
</feature>
<sequence length="137" mass="14970">MAYRTCPSASWPLPPHLRWRLPLPLQPPALALLGPPRPVSLRSSPDLQPIPTAAGASAASADHAGPFPGRRQRPRVLSYPPVRTPNPAPACHHWMQTICSSSGFKFNNSTKLSENDNAKLLIAQLEFLNKEGKQPEL</sequence>
<name>A0A811MZE3_9POAL</name>
<evidence type="ECO:0000313" key="2">
    <source>
        <dbReference type="EMBL" id="CAD6212997.1"/>
    </source>
</evidence>
<feature type="region of interest" description="Disordered" evidence="1">
    <location>
        <begin position="36"/>
        <end position="82"/>
    </location>
</feature>
<proteinExistence type="predicted"/>
<dbReference type="Proteomes" id="UP000604825">
    <property type="component" value="Unassembled WGS sequence"/>
</dbReference>
<comment type="caution">
    <text evidence="2">The sequence shown here is derived from an EMBL/GenBank/DDBJ whole genome shotgun (WGS) entry which is preliminary data.</text>
</comment>